<dbReference type="PANTHER" id="PTHR43639">
    <property type="entry name" value="OXIDOREDUCTASE, SHORT-CHAIN DEHYDROGENASE/REDUCTASE FAMILY (AFU_ORTHOLOGUE AFUA_5G02870)"/>
    <property type="match status" value="1"/>
</dbReference>
<comment type="caution">
    <text evidence="3">The sequence shown here is derived from an EMBL/GenBank/DDBJ whole genome shotgun (WGS) entry which is preliminary data.</text>
</comment>
<dbReference type="PANTHER" id="PTHR43639:SF1">
    <property type="entry name" value="SHORT-CHAIN DEHYDROGENASE_REDUCTASE FAMILY PROTEIN"/>
    <property type="match status" value="1"/>
</dbReference>
<keyword evidence="2" id="KW-0560">Oxidoreductase</keyword>
<evidence type="ECO:0000256" key="1">
    <source>
        <dbReference type="ARBA" id="ARBA00006484"/>
    </source>
</evidence>
<keyword evidence="4" id="KW-1185">Reference proteome</keyword>
<dbReference type="InterPro" id="IPR036291">
    <property type="entry name" value="NAD(P)-bd_dom_sf"/>
</dbReference>
<evidence type="ECO:0000256" key="2">
    <source>
        <dbReference type="ARBA" id="ARBA00023002"/>
    </source>
</evidence>
<dbReference type="CDD" id="cd05233">
    <property type="entry name" value="SDR_c"/>
    <property type="match status" value="1"/>
</dbReference>
<gene>
    <name evidence="3" type="ORF">PDIGIT_LOCUS5551</name>
</gene>
<evidence type="ECO:0008006" key="5">
    <source>
        <dbReference type="Google" id="ProtNLM"/>
    </source>
</evidence>
<dbReference type="Gene3D" id="3.40.50.720">
    <property type="entry name" value="NAD(P)-binding Rossmann-like Domain"/>
    <property type="match status" value="1"/>
</dbReference>
<name>A0A9W4XPF4_9PLEO</name>
<reference evidence="3" key="1">
    <citation type="submission" date="2023-01" db="EMBL/GenBank/DDBJ databases">
        <authorList>
            <person name="Van Ghelder C."/>
            <person name="Rancurel C."/>
        </authorList>
    </citation>
    <scope>NUCLEOTIDE SEQUENCE</scope>
    <source>
        <strain evidence="3">CNCM I-4278</strain>
    </source>
</reference>
<dbReference type="PRINTS" id="PR00081">
    <property type="entry name" value="GDHRDH"/>
</dbReference>
<evidence type="ECO:0000313" key="3">
    <source>
        <dbReference type="EMBL" id="CAI6332526.1"/>
    </source>
</evidence>
<dbReference type="OrthoDB" id="47007at2759"/>
<dbReference type="InterPro" id="IPR002347">
    <property type="entry name" value="SDR_fam"/>
</dbReference>
<dbReference type="AlphaFoldDB" id="A0A9W4XPF4"/>
<dbReference type="Pfam" id="PF13561">
    <property type="entry name" value="adh_short_C2"/>
    <property type="match status" value="1"/>
</dbReference>
<proteinExistence type="inferred from homology"/>
<protein>
    <recommendedName>
        <fullName evidence="5">NAD(P)-binding protein</fullName>
    </recommendedName>
</protein>
<dbReference type="SUPFAM" id="SSF51735">
    <property type="entry name" value="NAD(P)-binding Rossmann-fold domains"/>
    <property type="match status" value="1"/>
</dbReference>
<dbReference type="GO" id="GO:0016491">
    <property type="term" value="F:oxidoreductase activity"/>
    <property type="evidence" value="ECO:0007669"/>
    <property type="project" value="UniProtKB-KW"/>
</dbReference>
<evidence type="ECO:0000313" key="4">
    <source>
        <dbReference type="Proteomes" id="UP001152607"/>
    </source>
</evidence>
<organism evidence="3 4">
    <name type="scientific">Periconia digitata</name>
    <dbReference type="NCBI Taxonomy" id="1303443"/>
    <lineage>
        <taxon>Eukaryota</taxon>
        <taxon>Fungi</taxon>
        <taxon>Dikarya</taxon>
        <taxon>Ascomycota</taxon>
        <taxon>Pezizomycotina</taxon>
        <taxon>Dothideomycetes</taxon>
        <taxon>Pleosporomycetidae</taxon>
        <taxon>Pleosporales</taxon>
        <taxon>Massarineae</taxon>
        <taxon>Periconiaceae</taxon>
        <taxon>Periconia</taxon>
    </lineage>
</organism>
<comment type="similarity">
    <text evidence="1">Belongs to the short-chain dehydrogenases/reductases (SDR) family.</text>
</comment>
<dbReference type="EMBL" id="CAOQHR010000003">
    <property type="protein sequence ID" value="CAI6332526.1"/>
    <property type="molecule type" value="Genomic_DNA"/>
</dbReference>
<sequence length="288" mass="30561">MADYKPGPIKLQEQDLKGKVAVVTGATKGIGRAITLNLSSRGCSVLGTYSSPQSAHNFDVLSHTVHDLYRAPEAAQHAQGENAPKMKGVVADITSLQSTGTVLGSLEREFGNKLDILVLNVAYNTRPCLGSASEDDVQKSLTANLQWPIVLMENIARNKLFQPCSRVVVLSSDRVRDPCAGSSIFNATKAGLESLVRSWALELPPLFPGTTVNAVSVGLTDTPGLRSLPPADIEGLKKQRLPKVKVVEGGRMGYPEDVADIVGFLVGEKARWQSGSVVAANGGAEFLG</sequence>
<dbReference type="Proteomes" id="UP001152607">
    <property type="component" value="Unassembled WGS sequence"/>
</dbReference>
<accession>A0A9W4XPF4</accession>